<evidence type="ECO:0000313" key="1">
    <source>
        <dbReference type="EMBL" id="WRP15021.1"/>
    </source>
</evidence>
<accession>A0ABZ1BR16</accession>
<protein>
    <submittedName>
        <fullName evidence="1">Uncharacterized protein</fullName>
    </submittedName>
</protein>
<proteinExistence type="predicted"/>
<dbReference type="Proteomes" id="UP001333102">
    <property type="component" value="Chromosome"/>
</dbReference>
<dbReference type="EMBL" id="CP141614">
    <property type="protein sequence ID" value="WRP15021.1"/>
    <property type="molecule type" value="Genomic_DNA"/>
</dbReference>
<reference evidence="2" key="1">
    <citation type="submission" date="2023-12" db="EMBL/GenBank/DDBJ databases">
        <title>Novel isolates from deep terrestrial aquifers shed light on the physiology and ecology of the class Limnochordia.</title>
        <authorList>
            <person name="Karnachuk O.V."/>
            <person name="Lukina A.P."/>
            <person name="Avakyan M.R."/>
            <person name="Kadnikov V."/>
            <person name="Begmatov S."/>
            <person name="Beletsky A.V."/>
            <person name="Mardanov A.V."/>
            <person name="Ravin N.V."/>
        </authorList>
    </citation>
    <scope>NUCLEOTIDE SEQUENCE [LARGE SCALE GENOMIC DNA]</scope>
    <source>
        <strain evidence="2">LN</strain>
    </source>
</reference>
<keyword evidence="2" id="KW-1185">Reference proteome</keyword>
<gene>
    <name evidence="1" type="ORF">VLY81_02265</name>
</gene>
<dbReference type="RefSeq" id="WP_324669410.1">
    <property type="nucleotide sequence ID" value="NZ_CP141614.1"/>
</dbReference>
<name>A0ABZ1BR16_9FIRM</name>
<organism evidence="1 2">
    <name type="scientific">Geochorda subterranea</name>
    <dbReference type="NCBI Taxonomy" id="3109564"/>
    <lineage>
        <taxon>Bacteria</taxon>
        <taxon>Bacillati</taxon>
        <taxon>Bacillota</taxon>
        <taxon>Limnochordia</taxon>
        <taxon>Limnochordales</taxon>
        <taxon>Geochordaceae</taxon>
        <taxon>Geochorda</taxon>
    </lineage>
</organism>
<sequence>MAHLKHAFDLFDLDSSRYQGAERPFTWSGEGLLAHNLTPVARRLLALAPAQT</sequence>
<evidence type="ECO:0000313" key="2">
    <source>
        <dbReference type="Proteomes" id="UP001333102"/>
    </source>
</evidence>